<organism evidence="1">
    <name type="scientific">Timema shepardi</name>
    <name type="common">Walking stick</name>
    <dbReference type="NCBI Taxonomy" id="629360"/>
    <lineage>
        <taxon>Eukaryota</taxon>
        <taxon>Metazoa</taxon>
        <taxon>Ecdysozoa</taxon>
        <taxon>Arthropoda</taxon>
        <taxon>Hexapoda</taxon>
        <taxon>Insecta</taxon>
        <taxon>Pterygota</taxon>
        <taxon>Neoptera</taxon>
        <taxon>Polyneoptera</taxon>
        <taxon>Phasmatodea</taxon>
        <taxon>Timematodea</taxon>
        <taxon>Timematoidea</taxon>
        <taxon>Timematidae</taxon>
        <taxon>Timema</taxon>
    </lineage>
</organism>
<reference evidence="1" key="1">
    <citation type="submission" date="2020-11" db="EMBL/GenBank/DDBJ databases">
        <authorList>
            <person name="Tran Van P."/>
        </authorList>
    </citation>
    <scope>NUCLEOTIDE SEQUENCE</scope>
</reference>
<sequence>MKLMFECLSLTIKCEDIEEDDDKSRLLPLSNAVPTLKPSSLPFIKEEIKNELDCHATLIKLERTIESVLHSIIKPETTSVASASDVCEEPGFKEELHFKESSIDNEPDSHETQVKLESTIESVLHSLIKPASDVREELGFKEELCFDESYIDISVNNNIRFGQNFTNENHKKFTSPLWMTKYWTTLL</sequence>
<evidence type="ECO:0000313" key="1">
    <source>
        <dbReference type="EMBL" id="CAD7264874.1"/>
    </source>
</evidence>
<dbReference type="EMBL" id="OC004846">
    <property type="protein sequence ID" value="CAD7264874.1"/>
    <property type="molecule type" value="Genomic_DNA"/>
</dbReference>
<protein>
    <submittedName>
        <fullName evidence="1">Uncharacterized protein</fullName>
    </submittedName>
</protein>
<name>A0A7R9G3J3_TIMSH</name>
<gene>
    <name evidence="1" type="ORF">TSIB3V08_LOCUS8921</name>
</gene>
<proteinExistence type="predicted"/>
<accession>A0A7R9G3J3</accession>
<dbReference type="AlphaFoldDB" id="A0A7R9G3J3"/>